<feature type="transmembrane region" description="Helical" evidence="4">
    <location>
        <begin position="183"/>
        <end position="205"/>
    </location>
</feature>
<keyword evidence="3" id="KW-0804">Transcription</keyword>
<feature type="domain" description="HTH araC/xylS-type" evidence="5">
    <location>
        <begin position="265"/>
        <end position="367"/>
    </location>
</feature>
<dbReference type="InterPro" id="IPR020449">
    <property type="entry name" value="Tscrpt_reg_AraC-type_HTH"/>
</dbReference>
<evidence type="ECO:0000259" key="5">
    <source>
        <dbReference type="PROSITE" id="PS01124"/>
    </source>
</evidence>
<dbReference type="InterPro" id="IPR009057">
    <property type="entry name" value="Homeodomain-like_sf"/>
</dbReference>
<dbReference type="PROSITE" id="PS01124">
    <property type="entry name" value="HTH_ARAC_FAMILY_2"/>
    <property type="match status" value="1"/>
</dbReference>
<feature type="transmembrane region" description="Helical" evidence="4">
    <location>
        <begin position="38"/>
        <end position="57"/>
    </location>
</feature>
<proteinExistence type="predicted"/>
<name>A0ABT8L000_9BACT</name>
<gene>
    <name evidence="6" type="ORF">QQ020_01040</name>
</gene>
<evidence type="ECO:0000256" key="1">
    <source>
        <dbReference type="ARBA" id="ARBA00023015"/>
    </source>
</evidence>
<evidence type="ECO:0000313" key="7">
    <source>
        <dbReference type="Proteomes" id="UP001172083"/>
    </source>
</evidence>
<feature type="transmembrane region" description="Helical" evidence="4">
    <location>
        <begin position="69"/>
        <end position="90"/>
    </location>
</feature>
<evidence type="ECO:0000256" key="2">
    <source>
        <dbReference type="ARBA" id="ARBA00023125"/>
    </source>
</evidence>
<dbReference type="PRINTS" id="PR00032">
    <property type="entry name" value="HTHARAC"/>
</dbReference>
<feature type="transmembrane region" description="Helical" evidence="4">
    <location>
        <begin position="6"/>
        <end position="26"/>
    </location>
</feature>
<keyword evidence="4" id="KW-0472">Membrane</keyword>
<dbReference type="SMART" id="SM00342">
    <property type="entry name" value="HTH_ARAC"/>
    <property type="match status" value="1"/>
</dbReference>
<dbReference type="Gene3D" id="1.10.10.60">
    <property type="entry name" value="Homeodomain-like"/>
    <property type="match status" value="1"/>
</dbReference>
<dbReference type="Proteomes" id="UP001172083">
    <property type="component" value="Unassembled WGS sequence"/>
</dbReference>
<dbReference type="PANTHER" id="PTHR43280:SF29">
    <property type="entry name" value="ARAC-FAMILY TRANSCRIPTIONAL REGULATOR"/>
    <property type="match status" value="1"/>
</dbReference>
<dbReference type="RefSeq" id="WP_346755944.1">
    <property type="nucleotide sequence ID" value="NZ_JAUJEB010000001.1"/>
</dbReference>
<protein>
    <submittedName>
        <fullName evidence="6">Helix-turn-helix domain-containing protein</fullName>
    </submittedName>
</protein>
<dbReference type="PANTHER" id="PTHR43280">
    <property type="entry name" value="ARAC-FAMILY TRANSCRIPTIONAL REGULATOR"/>
    <property type="match status" value="1"/>
</dbReference>
<reference evidence="6" key="1">
    <citation type="submission" date="2023-06" db="EMBL/GenBank/DDBJ databases">
        <title>Genomic of Agaribacillus aureum.</title>
        <authorList>
            <person name="Wang G."/>
        </authorList>
    </citation>
    <scope>NUCLEOTIDE SEQUENCE</scope>
    <source>
        <strain evidence="6">BMA12</strain>
    </source>
</reference>
<keyword evidence="2" id="KW-0238">DNA-binding</keyword>
<keyword evidence="4" id="KW-0812">Transmembrane</keyword>
<evidence type="ECO:0000313" key="6">
    <source>
        <dbReference type="EMBL" id="MDN5210601.1"/>
    </source>
</evidence>
<feature type="transmembrane region" description="Helical" evidence="4">
    <location>
        <begin position="102"/>
        <end position="121"/>
    </location>
</feature>
<organism evidence="6 7">
    <name type="scientific">Agaribacillus aureus</name>
    <dbReference type="NCBI Taxonomy" id="3051825"/>
    <lineage>
        <taxon>Bacteria</taxon>
        <taxon>Pseudomonadati</taxon>
        <taxon>Bacteroidota</taxon>
        <taxon>Cytophagia</taxon>
        <taxon>Cytophagales</taxon>
        <taxon>Splendidivirgaceae</taxon>
        <taxon>Agaribacillus</taxon>
    </lineage>
</organism>
<keyword evidence="4" id="KW-1133">Transmembrane helix</keyword>
<accession>A0ABT8L000</accession>
<dbReference type="InterPro" id="IPR018060">
    <property type="entry name" value="HTH_AraC"/>
</dbReference>
<evidence type="ECO:0000256" key="3">
    <source>
        <dbReference type="ARBA" id="ARBA00023163"/>
    </source>
</evidence>
<dbReference type="SUPFAM" id="SSF46689">
    <property type="entry name" value="Homeodomain-like"/>
    <property type="match status" value="1"/>
</dbReference>
<dbReference type="Pfam" id="PF12833">
    <property type="entry name" value="HTH_18"/>
    <property type="match status" value="1"/>
</dbReference>
<keyword evidence="7" id="KW-1185">Reference proteome</keyword>
<evidence type="ECO:0000256" key="4">
    <source>
        <dbReference type="SAM" id="Phobius"/>
    </source>
</evidence>
<comment type="caution">
    <text evidence="6">The sequence shown here is derived from an EMBL/GenBank/DDBJ whole genome shotgun (WGS) entry which is preliminary data.</text>
</comment>
<feature type="transmembrane region" description="Helical" evidence="4">
    <location>
        <begin position="211"/>
        <end position="234"/>
    </location>
</feature>
<feature type="transmembrane region" description="Helical" evidence="4">
    <location>
        <begin position="141"/>
        <end position="162"/>
    </location>
</feature>
<dbReference type="EMBL" id="JAUJEB010000001">
    <property type="protein sequence ID" value="MDN5210601.1"/>
    <property type="molecule type" value="Genomic_DNA"/>
</dbReference>
<sequence>MRQPQLFQLMSILLVAGGVQAIFLGISIFRANRTFQNFLLCAHLIVFAIFIILPEIYKYYVAEFPHITAAYFPFMLLIGPSVYLYCLGFLTKLRLSQATIHILPFVINYIYLIPFLAKSAAEKRIINQSVMNEGIPTDFKIMWGIYCVHILIYLYAAARALGKTKQMNHLKKHFNIQVKWVRKILRLNFFIWGLYFVFFLIYQIGIDIKYYSYWTYFFGFSLSAGVYSFGYSLIKHPAILTYGNPKAPKYTHSGLTEHNAENQYQKLRAYIESSRVYTNAELSLSDLSKAQELSSHQLSQIINQFGNANFYDFINGYRIAYARELLQSKPDLNVLEIAYEAGFKSKSTFNLAFKKFTGQTPTQFRQVNGNG</sequence>
<dbReference type="PROSITE" id="PS00041">
    <property type="entry name" value="HTH_ARAC_FAMILY_1"/>
    <property type="match status" value="1"/>
</dbReference>
<dbReference type="InterPro" id="IPR018062">
    <property type="entry name" value="HTH_AraC-typ_CS"/>
</dbReference>
<keyword evidence="1" id="KW-0805">Transcription regulation</keyword>